<gene>
    <name evidence="1" type="ORF">mMyoMyo1_011320</name>
</gene>
<keyword evidence="2" id="KW-1185">Reference proteome</keyword>
<evidence type="ECO:0000313" key="2">
    <source>
        <dbReference type="Proteomes" id="UP000527355"/>
    </source>
</evidence>
<proteinExistence type="predicted"/>
<dbReference type="Proteomes" id="UP000527355">
    <property type="component" value="Unassembled WGS sequence"/>
</dbReference>
<name>A0A7J7Y0L2_MYOMY</name>
<accession>A0A7J7Y0L2</accession>
<protein>
    <submittedName>
        <fullName evidence="1">Uncharacterized protein</fullName>
    </submittedName>
</protein>
<organism evidence="1 2">
    <name type="scientific">Myotis myotis</name>
    <name type="common">Greater mouse-eared bat</name>
    <name type="synonym">Vespertilio myotis</name>
    <dbReference type="NCBI Taxonomy" id="51298"/>
    <lineage>
        <taxon>Eukaryota</taxon>
        <taxon>Metazoa</taxon>
        <taxon>Chordata</taxon>
        <taxon>Craniata</taxon>
        <taxon>Vertebrata</taxon>
        <taxon>Euteleostomi</taxon>
        <taxon>Mammalia</taxon>
        <taxon>Eutheria</taxon>
        <taxon>Laurasiatheria</taxon>
        <taxon>Chiroptera</taxon>
        <taxon>Yangochiroptera</taxon>
        <taxon>Vespertilionidae</taxon>
        <taxon>Myotis</taxon>
    </lineage>
</organism>
<dbReference type="AlphaFoldDB" id="A0A7J7Y0L2"/>
<sequence>MGIFRKRRNCTGTLTRAPGGPQLSSLIMFPHLVSLGSGEGRSGPVPQPCCPQGLPPPSSTHSSWVSLTLYLIKHVLGVPDKTQSFKPLPVDMMNFRHQTELPIWHHLLSSCPKSNLPMAT</sequence>
<comment type="caution">
    <text evidence="1">The sequence shown here is derived from an EMBL/GenBank/DDBJ whole genome shotgun (WGS) entry which is preliminary data.</text>
</comment>
<reference evidence="1 2" key="1">
    <citation type="journal article" date="2020" name="Nature">
        <title>Six reference-quality genomes reveal evolution of bat adaptations.</title>
        <authorList>
            <person name="Jebb D."/>
            <person name="Huang Z."/>
            <person name="Pippel M."/>
            <person name="Hughes G.M."/>
            <person name="Lavrichenko K."/>
            <person name="Devanna P."/>
            <person name="Winkler S."/>
            <person name="Jermiin L.S."/>
            <person name="Skirmuntt E.C."/>
            <person name="Katzourakis A."/>
            <person name="Burkitt-Gray L."/>
            <person name="Ray D.A."/>
            <person name="Sullivan K.A.M."/>
            <person name="Roscito J.G."/>
            <person name="Kirilenko B.M."/>
            <person name="Davalos L.M."/>
            <person name="Corthals A.P."/>
            <person name="Power M.L."/>
            <person name="Jones G."/>
            <person name="Ransome R.D."/>
            <person name="Dechmann D.K.N."/>
            <person name="Locatelli A.G."/>
            <person name="Puechmaille S.J."/>
            <person name="Fedrigo O."/>
            <person name="Jarvis E.D."/>
            <person name="Hiller M."/>
            <person name="Vernes S.C."/>
            <person name="Myers E.W."/>
            <person name="Teeling E.C."/>
        </authorList>
    </citation>
    <scope>NUCLEOTIDE SEQUENCE [LARGE SCALE GENOMIC DNA]</scope>
    <source>
        <strain evidence="1">MMyoMyo1</strain>
        <tissue evidence="1">Flight muscle</tissue>
    </source>
</reference>
<evidence type="ECO:0000313" key="1">
    <source>
        <dbReference type="EMBL" id="KAF6355120.1"/>
    </source>
</evidence>
<dbReference type="EMBL" id="JABWUV010000005">
    <property type="protein sequence ID" value="KAF6355120.1"/>
    <property type="molecule type" value="Genomic_DNA"/>
</dbReference>